<dbReference type="GO" id="GO:0008270">
    <property type="term" value="F:zinc ion binding"/>
    <property type="evidence" value="ECO:0007669"/>
    <property type="project" value="UniProtKB-KW"/>
</dbReference>
<dbReference type="FunFam" id="3.30.1360.220:FF:000001">
    <property type="entry name" value="Zinc finger, FYVE domain-containing 9a"/>
    <property type="match status" value="1"/>
</dbReference>
<evidence type="ECO:0000256" key="9">
    <source>
        <dbReference type="ARBA" id="ARBA00054273"/>
    </source>
</evidence>
<feature type="region of interest" description="Disordered" evidence="13">
    <location>
        <begin position="956"/>
        <end position="979"/>
    </location>
</feature>
<dbReference type="InterPro" id="IPR000306">
    <property type="entry name" value="Znf_FYVE"/>
</dbReference>
<evidence type="ECO:0000256" key="2">
    <source>
        <dbReference type="ARBA" id="ARBA00022490"/>
    </source>
</evidence>
<dbReference type="Pfam" id="PF11979">
    <property type="entry name" value="SARA_C"/>
    <property type="match status" value="1"/>
</dbReference>
<keyword evidence="7" id="KW-0862">Zinc</keyword>
<dbReference type="InterPro" id="IPR013083">
    <property type="entry name" value="Znf_RING/FYVE/PHD"/>
</dbReference>
<feature type="region of interest" description="Disordered" evidence="13">
    <location>
        <begin position="637"/>
        <end position="703"/>
    </location>
</feature>
<dbReference type="GO" id="GO:0031901">
    <property type="term" value="C:early endosome membrane"/>
    <property type="evidence" value="ECO:0007669"/>
    <property type="project" value="UniProtKB-SubCell"/>
</dbReference>
<dbReference type="SMART" id="SM00064">
    <property type="entry name" value="FYVE"/>
    <property type="match status" value="1"/>
</dbReference>
<dbReference type="PROSITE" id="PS50178">
    <property type="entry name" value="ZF_FYVE"/>
    <property type="match status" value="1"/>
</dbReference>
<accession>A0A8B9PJ46</accession>
<name>A0A8B9PJ46_APTOW</name>
<dbReference type="PANTHER" id="PTHR46319:SF1">
    <property type="entry name" value="ZINC FINGER FYVE DOMAIN-CONTAINING PROTEIN 16"/>
    <property type="match status" value="1"/>
</dbReference>
<feature type="domain" description="FYVE-type" evidence="14">
    <location>
        <begin position="727"/>
        <end position="785"/>
    </location>
</feature>
<dbReference type="SMART" id="SM01421">
    <property type="entry name" value="DUF3480"/>
    <property type="match status" value="1"/>
</dbReference>
<dbReference type="Ensembl" id="ENSAOWT00000014041.1">
    <property type="protein sequence ID" value="ENSAOWP00000012351.1"/>
    <property type="gene ID" value="ENSAOWG00000008275.1"/>
</dbReference>
<organism evidence="15 16">
    <name type="scientific">Apteryx owenii</name>
    <name type="common">Little spotted kiwi</name>
    <dbReference type="NCBI Taxonomy" id="8824"/>
    <lineage>
        <taxon>Eukaryota</taxon>
        <taxon>Metazoa</taxon>
        <taxon>Chordata</taxon>
        <taxon>Craniata</taxon>
        <taxon>Vertebrata</taxon>
        <taxon>Euteleostomi</taxon>
        <taxon>Archelosauria</taxon>
        <taxon>Archosauria</taxon>
        <taxon>Dinosauria</taxon>
        <taxon>Saurischia</taxon>
        <taxon>Theropoda</taxon>
        <taxon>Coelurosauria</taxon>
        <taxon>Aves</taxon>
        <taxon>Palaeognathae</taxon>
        <taxon>Apterygiformes</taxon>
        <taxon>Apterygidae</taxon>
        <taxon>Apteryx</taxon>
    </lineage>
</organism>
<keyword evidence="5 11" id="KW-0967">Endosome</keyword>
<evidence type="ECO:0000256" key="8">
    <source>
        <dbReference type="ARBA" id="ARBA00023136"/>
    </source>
</evidence>
<keyword evidence="3" id="KW-0597">Phosphoprotein</keyword>
<evidence type="ECO:0000313" key="15">
    <source>
        <dbReference type="Ensembl" id="ENSAOWP00000012351.1"/>
    </source>
</evidence>
<dbReference type="PANTHER" id="PTHR46319">
    <property type="entry name" value="ZINC FINGER FYVE DOMAIN-CONTAINING PROTEIN"/>
    <property type="match status" value="1"/>
</dbReference>
<evidence type="ECO:0000256" key="12">
    <source>
        <dbReference type="PROSITE-ProRule" id="PRU00091"/>
    </source>
</evidence>
<dbReference type="GO" id="GO:0005545">
    <property type="term" value="F:1-phosphatidylinositol binding"/>
    <property type="evidence" value="ECO:0007669"/>
    <property type="project" value="UniProtKB-ARBA"/>
</dbReference>
<feature type="compositionally biased region" description="Polar residues" evidence="13">
    <location>
        <begin position="871"/>
        <end position="885"/>
    </location>
</feature>
<feature type="compositionally biased region" description="Polar residues" evidence="13">
    <location>
        <begin position="666"/>
        <end position="684"/>
    </location>
</feature>
<comment type="subcellular location">
    <subcellularLocation>
        <location evidence="11">Cytoplasm</location>
    </subcellularLocation>
    <subcellularLocation>
        <location evidence="1 11">Early endosome membrane</location>
        <topology evidence="1">Peripheral membrane protein</topology>
    </subcellularLocation>
</comment>
<dbReference type="InterPro" id="IPR022557">
    <property type="entry name" value="SARA-like_C"/>
</dbReference>
<dbReference type="FunFam" id="3.30.500.40:FF:000002">
    <property type="entry name" value="Zinc finger FYVE domain-containing protein 16"/>
    <property type="match status" value="1"/>
</dbReference>
<evidence type="ECO:0000256" key="3">
    <source>
        <dbReference type="ARBA" id="ARBA00022553"/>
    </source>
</evidence>
<proteinExistence type="predicted"/>
<evidence type="ECO:0000256" key="5">
    <source>
        <dbReference type="ARBA" id="ARBA00022753"/>
    </source>
</evidence>
<reference evidence="15" key="2">
    <citation type="submission" date="2025-09" db="UniProtKB">
        <authorList>
            <consortium name="Ensembl"/>
        </authorList>
    </citation>
    <scope>IDENTIFICATION</scope>
</reference>
<dbReference type="InterPro" id="IPR024608">
    <property type="entry name" value="SARA-like_SBD"/>
</dbReference>
<dbReference type="GO" id="GO:0005829">
    <property type="term" value="C:cytosol"/>
    <property type="evidence" value="ECO:0007669"/>
    <property type="project" value="UniProtKB-UniRule"/>
</dbReference>
<evidence type="ECO:0000256" key="7">
    <source>
        <dbReference type="ARBA" id="ARBA00022833"/>
    </source>
</evidence>
<evidence type="ECO:0000256" key="10">
    <source>
        <dbReference type="ARBA" id="ARBA00063841"/>
    </source>
</evidence>
<dbReference type="FunFam" id="3.30.40.10:FF:000084">
    <property type="entry name" value="Zinc finger, FYVE domain-containing 9b"/>
    <property type="match status" value="1"/>
</dbReference>
<dbReference type="InterPro" id="IPR037145">
    <property type="entry name" value="SARA_Smad-bd_sf"/>
</dbReference>
<evidence type="ECO:0000313" key="16">
    <source>
        <dbReference type="Proteomes" id="UP000694424"/>
    </source>
</evidence>
<keyword evidence="4 11" id="KW-0479">Metal-binding</keyword>
<comment type="subunit">
    <text evidence="10">Interacts (via C-terminus) with TOM1 (via C-terminus); interaction is required to target TOM1 to endosomes. Does not interact with TOM1L1 or TOM1L2.</text>
</comment>
<dbReference type="Gene3D" id="3.30.1360.220">
    <property type="entry name" value="Domain of unknown function (DUF3480), N-terminal subdomain"/>
    <property type="match status" value="1"/>
</dbReference>
<keyword evidence="8 11" id="KW-0472">Membrane</keyword>
<keyword evidence="2 11" id="KW-0963">Cytoplasm</keyword>
<evidence type="ECO:0000256" key="1">
    <source>
        <dbReference type="ARBA" id="ARBA00004220"/>
    </source>
</evidence>
<dbReference type="Gene3D" id="4.10.720.10">
    <property type="entry name" value="Smad anchor for receptor activation, Smad-binding domain"/>
    <property type="match status" value="1"/>
</dbReference>
<keyword evidence="16" id="KW-1185">Reference proteome</keyword>
<keyword evidence="6 12" id="KW-0863">Zinc-finger</keyword>
<dbReference type="CDD" id="cd15729">
    <property type="entry name" value="FYVE_endofin"/>
    <property type="match status" value="1"/>
</dbReference>
<dbReference type="InterPro" id="IPR011011">
    <property type="entry name" value="Znf_FYVE_PHD"/>
</dbReference>
<dbReference type="Pfam" id="PF11409">
    <property type="entry name" value="SARA"/>
    <property type="match status" value="1"/>
</dbReference>
<dbReference type="SMART" id="SM01422">
    <property type="entry name" value="SARA"/>
    <property type="match status" value="1"/>
</dbReference>
<reference evidence="15" key="1">
    <citation type="submission" date="2025-08" db="UniProtKB">
        <authorList>
            <consortium name="Ensembl"/>
        </authorList>
    </citation>
    <scope>IDENTIFICATION</scope>
</reference>
<dbReference type="PIRSF" id="PIRSF037289">
    <property type="entry name" value="SARA/endofin"/>
    <property type="match status" value="1"/>
</dbReference>
<protein>
    <recommendedName>
        <fullName evidence="11">Zinc finger FYVE domain-containing protein</fullName>
    </recommendedName>
</protein>
<feature type="region of interest" description="Disordered" evidence="13">
    <location>
        <begin position="868"/>
        <end position="895"/>
    </location>
</feature>
<dbReference type="InterPro" id="IPR017455">
    <property type="entry name" value="Znf_FYVE-rel"/>
</dbReference>
<dbReference type="SUPFAM" id="SSF57903">
    <property type="entry name" value="FYVE/PHD zinc finger"/>
    <property type="match status" value="1"/>
</dbReference>
<sequence>MDSYFKAAVCDLDKLLDEFEKNTDEYDCYRTPQNPYDSKHHSLFSVLDSLQHVSPTPKLQEDANNCTASEEISLASCVGTSEAVLNYLPQNEKNVAGLDLLSTVDGGSSNEIQASSLGRCSAPVCDLVNDTGNLIHSVGACEDIQKLQPDDFQYSEDCLIGFGMPSTSTPVWGSSVGCSDVSCTQQSGGDSILQNSGLLKTEELNHLALKSSSYAKGKISDPYDDKHRTESLKGNEVFDQLEQTARLNTACIFIMSQNSSVHSPKDETADEKLPCEPQDDRACSVVSKEMYGRNAMENVDLKDDNNVETMPSDLPKSPQLHKNSAATLPGSCVLSGSSFQTEDRIEIEKENVEANVGSEELNSNEILNSVSTSCISVEDVQTSLSCLPLPVSICGSLVVTEEKINPLPQNEVAEVISDILTVHAGKSKTDLSDKESHKKTDLHEHEGYLPKISQSFVEKSIGGEKHDTENIIDYGDSQQIKAIASTFPVLEYEAEPYGVGIESYYDESISPVVAEFTVEDNIKSDVLISDAELDDFLYAQSLQSSVLKSLDNGSNLLEPDANEANLTNVKNLDFTEASEERMQTTQEGMSSITINFKASVTDCELESPMEESTSHIQDTTESHSEALVSVVHTEGARPKQLLGLPQRAVGQRQLNRTNVPERENQEANSITPKAPLSGTSVSFDKSSEPAHSGEGSCEAGGNQASERVESLKIPVILGQKQPSWVPDSEAPNCMNCQVKFTFTKRRHHCRACGKVFCGGCCNRKCKLQYMEKEARVCIGCYDPIIKAQAFERMMSPTGAIPNSSISSEYSSAIPPLQEAQTSGSFSSPSSSVLLPISVLKQPGIEGLCPKEQRRVWFADGILPNGEAADTTKLSSGAKRSSQDLSPVNPDLPEMHMVANPEEDDTLSDVNPKPKEEMDVIVRIEELCCESSIPSDDRQEAIPRQTEMVHSYKCVTPETEEFSTPTEAEKAGSSSTDWTKNDLPVSPSSYRALCGLENCVSKEVSLLPDGDKLPPLLLAAGENGKDPLVEEHPSHQQVTLLLAEGGPNPLTFILNANFLVNVKLISYSSEKCWYFSTNGLHGLGQAEIIILLQCLPDEETFPNEILKLFIDIYKDVMKGTSYLTVKMENFTFTENFLGNKDHGGFLFVSPTFQKLDDLLLPDNPFLCGILIHKLEIPWAKVFPIRLMLRLGAEYGVYPTPVVSFRDRKPLFGEIGHTIMNLLVDLRNYQYTLHTIHNLFVHVEMGRSCIKIPLRRYNEVMKVINSSNEHVISIGASFNAEADSHLVCVQGKDGIYHTQANSATGHPRKVTGASFVVFNGALKTSSGFLAKSSIVEDGLMVQITPDTMESLRQALRDKKDFKITCGKTDAGDLKEHVDICWVENEEKTNKGVLSPVDGKSMEGTQNEKVLQGGDFEAEGKIMKCTEVYYFQKDHELSSPVPHQFAKEIATACSTALCPHLKTLKNNGMNKIGLRVSIDSDMVEYLAGSGGQLLPQNYLNELDSALIPVIHGGMSDPTSLPLEMELIFFLIEHLF</sequence>
<dbReference type="Gene3D" id="3.30.500.40">
    <property type="match status" value="1"/>
</dbReference>
<dbReference type="Gene3D" id="3.30.40.10">
    <property type="entry name" value="Zinc/RING finger domain, C3HC4 (zinc finger)"/>
    <property type="match status" value="1"/>
</dbReference>
<dbReference type="InterPro" id="IPR035438">
    <property type="entry name" value="SARA/endofin"/>
</dbReference>
<evidence type="ECO:0000256" key="6">
    <source>
        <dbReference type="ARBA" id="ARBA00022771"/>
    </source>
</evidence>
<evidence type="ECO:0000256" key="4">
    <source>
        <dbReference type="ARBA" id="ARBA00022723"/>
    </source>
</evidence>
<dbReference type="GO" id="GO:0016197">
    <property type="term" value="P:endosomal transport"/>
    <property type="evidence" value="ECO:0007669"/>
    <property type="project" value="TreeGrafter"/>
</dbReference>
<evidence type="ECO:0000256" key="13">
    <source>
        <dbReference type="SAM" id="MobiDB-lite"/>
    </source>
</evidence>
<comment type="function">
    <text evidence="9">May be involved in regulating membrane trafficking in the endosomal pathway. Overexpression induces endosome aggregation. Required to target TOM1 to endosomes.</text>
</comment>
<dbReference type="Pfam" id="PF01363">
    <property type="entry name" value="FYVE"/>
    <property type="match status" value="1"/>
</dbReference>
<evidence type="ECO:0000256" key="11">
    <source>
        <dbReference type="PIRNR" id="PIRNR037289"/>
    </source>
</evidence>
<evidence type="ECO:0000259" key="14">
    <source>
        <dbReference type="PROSITE" id="PS50178"/>
    </source>
</evidence>
<dbReference type="GO" id="GO:0006622">
    <property type="term" value="P:protein targeting to lysosome"/>
    <property type="evidence" value="ECO:0007669"/>
    <property type="project" value="TreeGrafter"/>
</dbReference>
<dbReference type="Proteomes" id="UP000694424">
    <property type="component" value="Unplaced"/>
</dbReference>